<protein>
    <submittedName>
        <fullName evidence="2">Uncharacterized protein</fullName>
    </submittedName>
</protein>
<organism evidence="2 3">
    <name type="scientific">Homarus americanus</name>
    <name type="common">American lobster</name>
    <dbReference type="NCBI Taxonomy" id="6706"/>
    <lineage>
        <taxon>Eukaryota</taxon>
        <taxon>Metazoa</taxon>
        <taxon>Ecdysozoa</taxon>
        <taxon>Arthropoda</taxon>
        <taxon>Crustacea</taxon>
        <taxon>Multicrustacea</taxon>
        <taxon>Malacostraca</taxon>
        <taxon>Eumalacostraca</taxon>
        <taxon>Eucarida</taxon>
        <taxon>Decapoda</taxon>
        <taxon>Pleocyemata</taxon>
        <taxon>Astacidea</taxon>
        <taxon>Nephropoidea</taxon>
        <taxon>Nephropidae</taxon>
        <taxon>Homarus</taxon>
    </lineage>
</organism>
<dbReference type="Proteomes" id="UP000747542">
    <property type="component" value="Unassembled WGS sequence"/>
</dbReference>
<sequence length="137" mass="15061">MATCLTWPSLIAPHRNKAICLIQQSLVAPRWNMATCFTPPSLMALHKNMATCFTHLSLKNTQKHGHLSSHSTPGPMQEHGHPSPPSTRGLMQELDHQHHSTATHGPMQNMATCHIPPSIHGHVPGSLITAHHHLHCC</sequence>
<proteinExistence type="predicted"/>
<dbReference type="AlphaFoldDB" id="A0A8J5JNT2"/>
<evidence type="ECO:0000256" key="1">
    <source>
        <dbReference type="SAM" id="MobiDB-lite"/>
    </source>
</evidence>
<evidence type="ECO:0000313" key="3">
    <source>
        <dbReference type="Proteomes" id="UP000747542"/>
    </source>
</evidence>
<keyword evidence="3" id="KW-1185">Reference proteome</keyword>
<feature type="region of interest" description="Disordered" evidence="1">
    <location>
        <begin position="63"/>
        <end position="90"/>
    </location>
</feature>
<dbReference type="EMBL" id="JAHLQT010033114">
    <property type="protein sequence ID" value="KAG7159633.1"/>
    <property type="molecule type" value="Genomic_DNA"/>
</dbReference>
<comment type="caution">
    <text evidence="2">The sequence shown here is derived from an EMBL/GenBank/DDBJ whole genome shotgun (WGS) entry which is preliminary data.</text>
</comment>
<gene>
    <name evidence="2" type="ORF">Hamer_G004308</name>
</gene>
<name>A0A8J5JNT2_HOMAM</name>
<accession>A0A8J5JNT2</accession>
<evidence type="ECO:0000313" key="2">
    <source>
        <dbReference type="EMBL" id="KAG7159633.1"/>
    </source>
</evidence>
<reference evidence="2" key="1">
    <citation type="journal article" date="2021" name="Sci. Adv.">
        <title>The American lobster genome reveals insights on longevity, neural, and immune adaptations.</title>
        <authorList>
            <person name="Polinski J.M."/>
            <person name="Zimin A.V."/>
            <person name="Clark K.F."/>
            <person name="Kohn A.B."/>
            <person name="Sadowski N."/>
            <person name="Timp W."/>
            <person name="Ptitsyn A."/>
            <person name="Khanna P."/>
            <person name="Romanova D.Y."/>
            <person name="Williams P."/>
            <person name="Greenwood S.J."/>
            <person name="Moroz L.L."/>
            <person name="Walt D.R."/>
            <person name="Bodnar A.G."/>
        </authorList>
    </citation>
    <scope>NUCLEOTIDE SEQUENCE</scope>
    <source>
        <strain evidence="2">GMGI-L3</strain>
    </source>
</reference>